<dbReference type="Gene3D" id="3.40.50.410">
    <property type="entry name" value="von Willebrand factor, type A domain"/>
    <property type="match status" value="1"/>
</dbReference>
<dbReference type="InterPro" id="IPR011205">
    <property type="entry name" value="UCP015417_vWA"/>
</dbReference>
<dbReference type="Pfam" id="PF25043">
    <property type="entry name" value="DUF7788"/>
    <property type="match status" value="1"/>
</dbReference>
<dbReference type="AlphaFoldDB" id="A0A6S6R7P5"/>
<dbReference type="RefSeq" id="WP_184094809.1">
    <property type="nucleotide sequence ID" value="NZ_AP023367.1"/>
</dbReference>
<feature type="domain" description="DUF7788" evidence="2">
    <location>
        <begin position="315"/>
        <end position="496"/>
    </location>
</feature>
<reference evidence="3 4" key="1">
    <citation type="journal article" date="2016" name="Int. J. Syst. Evol. Microbiol.">
        <title>Descriptions of Anaerotaenia torta gen. nov., sp. nov. and Anaerocolumna cellulosilytica gen. nov., sp. nov. isolated from a methanogenic reactor of cattle waste.</title>
        <authorList>
            <person name="Uek A."/>
            <person name="Ohtaki Y."/>
            <person name="Kaku N."/>
            <person name="Ueki K."/>
        </authorList>
    </citation>
    <scope>NUCLEOTIDE SEQUENCE [LARGE SCALE GENOMIC DNA]</scope>
    <source>
        <strain evidence="3 4">SN021</strain>
    </source>
</reference>
<dbReference type="InterPro" id="IPR036465">
    <property type="entry name" value="vWFA_dom_sf"/>
</dbReference>
<dbReference type="Pfam" id="PF11443">
    <property type="entry name" value="DUF2828"/>
    <property type="match status" value="2"/>
</dbReference>
<dbReference type="Proteomes" id="UP000515561">
    <property type="component" value="Chromosome"/>
</dbReference>
<sequence length="524" mass="59771">MKFLDKIKMTLTNDMNQAVTENGAMGYRTTGKHLLDMHFATASLRGVDAQEIINMFVKAYYEDKKMALKWLFYARDVRGGLGERRVFRIVLQYLAKNNREIHMQEVIELIPTYGRFDDLFILLDTPYCDAVIEFLNHQLESDLEACRQNKSISLAAKWLPSINASSEKTRERGKMFASKLGMSEREYRKVLSTLRSYLNLVECKMSGKQFGEIAYEAVPSKANLIYRNAFMRHDVKRRKEYLLSLQKGNTKIHSGTLFPHEIVHAYMAGYSLGTYDETLEELWRTLDNKTEYSSIDYNAADCITKKHNTINCMENTIIVADGSGSMMTSIGGGTCTALSVANALAIYFSERSSGRFKNQYITFSSNPQLVDLSNGESLHEKLQIALAYNEVANTDIYKVFRLILKTALIHRMKQWELPKNIVIISDMEFDGCAENASETLFHQIGAEYKSYGYKIPRLVFWNVNSRTRTIPVKENALGVALVSGFSINIFNMIVSNELDPYKSLLAVLNTPRYEAVDSFINKIL</sequence>
<evidence type="ECO:0000313" key="3">
    <source>
        <dbReference type="EMBL" id="BCJ95490.1"/>
    </source>
</evidence>
<organism evidence="3 4">
    <name type="scientific">Anaerocolumna cellulosilytica</name>
    <dbReference type="NCBI Taxonomy" id="433286"/>
    <lineage>
        <taxon>Bacteria</taxon>
        <taxon>Bacillati</taxon>
        <taxon>Bacillota</taxon>
        <taxon>Clostridia</taxon>
        <taxon>Lachnospirales</taxon>
        <taxon>Lachnospiraceae</taxon>
        <taxon>Anaerocolumna</taxon>
    </lineage>
</organism>
<feature type="domain" description="DUF2828" evidence="1">
    <location>
        <begin position="186"/>
        <end position="274"/>
    </location>
</feature>
<dbReference type="InterPro" id="IPR058580">
    <property type="entry name" value="DUF2828"/>
</dbReference>
<keyword evidence="4" id="KW-1185">Reference proteome</keyword>
<evidence type="ECO:0000259" key="2">
    <source>
        <dbReference type="Pfam" id="PF25043"/>
    </source>
</evidence>
<evidence type="ECO:0000313" key="4">
    <source>
        <dbReference type="Proteomes" id="UP000515561"/>
    </source>
</evidence>
<feature type="domain" description="DUF2828" evidence="1">
    <location>
        <begin position="20"/>
        <end position="97"/>
    </location>
</feature>
<dbReference type="PIRSF" id="PIRSF015417">
    <property type="entry name" value="T31B5_30_vWA"/>
    <property type="match status" value="1"/>
</dbReference>
<dbReference type="InterPro" id="IPR056690">
    <property type="entry name" value="DUF7788"/>
</dbReference>
<dbReference type="EMBL" id="AP023367">
    <property type="protein sequence ID" value="BCJ95490.1"/>
    <property type="molecule type" value="Genomic_DNA"/>
</dbReference>
<protein>
    <recommendedName>
        <fullName evidence="5">DUF2828 domain-containing protein</fullName>
    </recommendedName>
</protein>
<dbReference type="SUPFAM" id="SSF53300">
    <property type="entry name" value="vWA-like"/>
    <property type="match status" value="1"/>
</dbReference>
<accession>A0A6S6R7P5</accession>
<dbReference type="KEGG" id="acel:acsn021_30590"/>
<proteinExistence type="predicted"/>
<dbReference type="PANTHER" id="PTHR31373:SF27">
    <property type="entry name" value="TROVE DOMAIN-CONTAINING PROTEIN"/>
    <property type="match status" value="1"/>
</dbReference>
<evidence type="ECO:0008006" key="5">
    <source>
        <dbReference type="Google" id="ProtNLM"/>
    </source>
</evidence>
<evidence type="ECO:0000259" key="1">
    <source>
        <dbReference type="Pfam" id="PF11443"/>
    </source>
</evidence>
<gene>
    <name evidence="3" type="ORF">acsn021_30590</name>
</gene>
<dbReference type="PANTHER" id="PTHR31373">
    <property type="entry name" value="OS06G0652100 PROTEIN"/>
    <property type="match status" value="1"/>
</dbReference>
<name>A0A6S6R7P5_9FIRM</name>